<gene>
    <name evidence="2" type="primary">Dana\GF22619</name>
    <name evidence="2" type="synonym">dana_GLEANR_6573</name>
    <name evidence="2" type="ORF">GF22619</name>
</gene>
<evidence type="ECO:0000313" key="2">
    <source>
        <dbReference type="EMBL" id="EDV35181.1"/>
    </source>
</evidence>
<organism evidence="2 3">
    <name type="scientific">Drosophila ananassae</name>
    <name type="common">Fruit fly</name>
    <dbReference type="NCBI Taxonomy" id="7217"/>
    <lineage>
        <taxon>Eukaryota</taxon>
        <taxon>Metazoa</taxon>
        <taxon>Ecdysozoa</taxon>
        <taxon>Arthropoda</taxon>
        <taxon>Hexapoda</taxon>
        <taxon>Insecta</taxon>
        <taxon>Pterygota</taxon>
        <taxon>Neoptera</taxon>
        <taxon>Endopterygota</taxon>
        <taxon>Diptera</taxon>
        <taxon>Brachycera</taxon>
        <taxon>Muscomorpha</taxon>
        <taxon>Ephydroidea</taxon>
        <taxon>Drosophilidae</taxon>
        <taxon>Drosophila</taxon>
        <taxon>Sophophora</taxon>
    </lineage>
</organism>
<accession>B3MW36</accession>
<keyword evidence="1" id="KW-0732">Signal</keyword>
<dbReference type="STRING" id="7217.B3MW36"/>
<dbReference type="GeneID" id="6505275"/>
<feature type="signal peptide" evidence="1">
    <location>
        <begin position="1"/>
        <end position="16"/>
    </location>
</feature>
<dbReference type="OrthoDB" id="7972585at2759"/>
<name>B3MW36_DROAN</name>
<sequence length="190" mass="20456">MKYLLALALCFLAVNALVVPQPSVEDSIPETEEDLRIFSATYSALKTALRTIKGLSCIIDWVVGIKASAEKFNSDIVLCGVTASKDVTNLINANLEIINSCNNIVNLKSTICAATDDDETEAKITKSCFVKTVAQVWKLKKQVEKAASLAAKLPQTGPNASACVSESVTTLVEYYTLFPQNIVSCSKLTS</sequence>
<keyword evidence="3" id="KW-1185">Reference proteome</keyword>
<feature type="chain" id="PRO_5002793790" description="Protein TsetseEP domain-containing protein" evidence="1">
    <location>
        <begin position="17"/>
        <end position="190"/>
    </location>
</feature>
<dbReference type="Proteomes" id="UP000007801">
    <property type="component" value="Unassembled WGS sequence"/>
</dbReference>
<dbReference type="HOGENOM" id="CLU_1429377_0_0_1"/>
<protein>
    <recommendedName>
        <fullName evidence="4">Protein TsetseEP domain-containing protein</fullName>
    </recommendedName>
</protein>
<dbReference type="FunCoup" id="B3MW36">
    <property type="interactions" value="3"/>
</dbReference>
<dbReference type="PhylomeDB" id="B3MW36"/>
<evidence type="ECO:0000256" key="1">
    <source>
        <dbReference type="SAM" id="SignalP"/>
    </source>
</evidence>
<proteinExistence type="predicted"/>
<dbReference type="eggNOG" id="ENOG502TB8J">
    <property type="taxonomic scope" value="Eukaryota"/>
</dbReference>
<dbReference type="KEGG" id="dan:6505275"/>
<evidence type="ECO:0000313" key="3">
    <source>
        <dbReference type="Proteomes" id="UP000007801"/>
    </source>
</evidence>
<dbReference type="InParanoid" id="B3MW36"/>
<evidence type="ECO:0008006" key="4">
    <source>
        <dbReference type="Google" id="ProtNLM"/>
    </source>
</evidence>
<dbReference type="OMA" id="VKGFNCI"/>
<reference evidence="2 3" key="1">
    <citation type="journal article" date="2007" name="Nature">
        <title>Evolution of genes and genomes on the Drosophila phylogeny.</title>
        <authorList>
            <consortium name="Drosophila 12 Genomes Consortium"/>
            <person name="Clark A.G."/>
            <person name="Eisen M.B."/>
            <person name="Smith D.R."/>
            <person name="Bergman C.M."/>
            <person name="Oliver B."/>
            <person name="Markow T.A."/>
            <person name="Kaufman T.C."/>
            <person name="Kellis M."/>
            <person name="Gelbart W."/>
            <person name="Iyer V.N."/>
            <person name="Pollard D.A."/>
            <person name="Sackton T.B."/>
            <person name="Larracuente A.M."/>
            <person name="Singh N.D."/>
            <person name="Abad J.P."/>
            <person name="Abt D.N."/>
            <person name="Adryan B."/>
            <person name="Aguade M."/>
            <person name="Akashi H."/>
            <person name="Anderson W.W."/>
            <person name="Aquadro C.F."/>
            <person name="Ardell D.H."/>
            <person name="Arguello R."/>
            <person name="Artieri C.G."/>
            <person name="Barbash D.A."/>
            <person name="Barker D."/>
            <person name="Barsanti P."/>
            <person name="Batterham P."/>
            <person name="Batzoglou S."/>
            <person name="Begun D."/>
            <person name="Bhutkar A."/>
            <person name="Blanco E."/>
            <person name="Bosak S.A."/>
            <person name="Bradley R.K."/>
            <person name="Brand A.D."/>
            <person name="Brent M.R."/>
            <person name="Brooks A.N."/>
            <person name="Brown R.H."/>
            <person name="Butlin R.K."/>
            <person name="Caggese C."/>
            <person name="Calvi B.R."/>
            <person name="Bernardo de Carvalho A."/>
            <person name="Caspi A."/>
            <person name="Castrezana S."/>
            <person name="Celniker S.E."/>
            <person name="Chang J.L."/>
            <person name="Chapple C."/>
            <person name="Chatterji S."/>
            <person name="Chinwalla A."/>
            <person name="Civetta A."/>
            <person name="Clifton S.W."/>
            <person name="Comeron J.M."/>
            <person name="Costello J.C."/>
            <person name="Coyne J.A."/>
            <person name="Daub J."/>
            <person name="David R.G."/>
            <person name="Delcher A.L."/>
            <person name="Delehaunty K."/>
            <person name="Do C.B."/>
            <person name="Ebling H."/>
            <person name="Edwards K."/>
            <person name="Eickbush T."/>
            <person name="Evans J.D."/>
            <person name="Filipski A."/>
            <person name="Findeiss S."/>
            <person name="Freyhult E."/>
            <person name="Fulton L."/>
            <person name="Fulton R."/>
            <person name="Garcia A.C."/>
            <person name="Gardiner A."/>
            <person name="Garfield D.A."/>
            <person name="Garvin B.E."/>
            <person name="Gibson G."/>
            <person name="Gilbert D."/>
            <person name="Gnerre S."/>
            <person name="Godfrey J."/>
            <person name="Good R."/>
            <person name="Gotea V."/>
            <person name="Gravely B."/>
            <person name="Greenberg A.J."/>
            <person name="Griffiths-Jones S."/>
            <person name="Gross S."/>
            <person name="Guigo R."/>
            <person name="Gustafson E.A."/>
            <person name="Haerty W."/>
            <person name="Hahn M.W."/>
            <person name="Halligan D.L."/>
            <person name="Halpern A.L."/>
            <person name="Halter G.M."/>
            <person name="Han M.V."/>
            <person name="Heger A."/>
            <person name="Hillier L."/>
            <person name="Hinrichs A.S."/>
            <person name="Holmes I."/>
            <person name="Hoskins R.A."/>
            <person name="Hubisz M.J."/>
            <person name="Hultmark D."/>
            <person name="Huntley M.A."/>
            <person name="Jaffe D.B."/>
            <person name="Jagadeeshan S."/>
            <person name="Jeck W.R."/>
            <person name="Johnson J."/>
            <person name="Jones C.D."/>
            <person name="Jordan W.C."/>
            <person name="Karpen G.H."/>
            <person name="Kataoka E."/>
            <person name="Keightley P.D."/>
            <person name="Kheradpour P."/>
            <person name="Kirkness E.F."/>
            <person name="Koerich L.B."/>
            <person name="Kristiansen K."/>
            <person name="Kudrna D."/>
            <person name="Kulathinal R.J."/>
            <person name="Kumar S."/>
            <person name="Kwok R."/>
            <person name="Lander E."/>
            <person name="Langley C.H."/>
            <person name="Lapoint R."/>
            <person name="Lazzaro B.P."/>
            <person name="Lee S.J."/>
            <person name="Levesque L."/>
            <person name="Li R."/>
            <person name="Lin C.F."/>
            <person name="Lin M.F."/>
            <person name="Lindblad-Toh K."/>
            <person name="Llopart A."/>
            <person name="Long M."/>
            <person name="Low L."/>
            <person name="Lozovsky E."/>
            <person name="Lu J."/>
            <person name="Luo M."/>
            <person name="Machado C.A."/>
            <person name="Makalowski W."/>
            <person name="Marzo M."/>
            <person name="Matsuda M."/>
            <person name="Matzkin L."/>
            <person name="McAllister B."/>
            <person name="McBride C.S."/>
            <person name="McKernan B."/>
            <person name="McKernan K."/>
            <person name="Mendez-Lago M."/>
            <person name="Minx P."/>
            <person name="Mollenhauer M.U."/>
            <person name="Montooth K."/>
            <person name="Mount S.M."/>
            <person name="Mu X."/>
            <person name="Myers E."/>
            <person name="Negre B."/>
            <person name="Newfeld S."/>
            <person name="Nielsen R."/>
            <person name="Noor M.A."/>
            <person name="O'Grady P."/>
            <person name="Pachter L."/>
            <person name="Papaceit M."/>
            <person name="Parisi M.J."/>
            <person name="Parisi M."/>
            <person name="Parts L."/>
            <person name="Pedersen J.S."/>
            <person name="Pesole G."/>
            <person name="Phillippy A.M."/>
            <person name="Ponting C.P."/>
            <person name="Pop M."/>
            <person name="Porcelli D."/>
            <person name="Powell J.R."/>
            <person name="Prohaska S."/>
            <person name="Pruitt K."/>
            <person name="Puig M."/>
            <person name="Quesneville H."/>
            <person name="Ram K.R."/>
            <person name="Rand D."/>
            <person name="Rasmussen M.D."/>
            <person name="Reed L.K."/>
            <person name="Reenan R."/>
            <person name="Reily A."/>
            <person name="Remington K.A."/>
            <person name="Rieger T.T."/>
            <person name="Ritchie M.G."/>
            <person name="Robin C."/>
            <person name="Rogers Y.H."/>
            <person name="Rohde C."/>
            <person name="Rozas J."/>
            <person name="Rubenfield M.J."/>
            <person name="Ruiz A."/>
            <person name="Russo S."/>
            <person name="Salzberg S.L."/>
            <person name="Sanchez-Gracia A."/>
            <person name="Saranga D.J."/>
            <person name="Sato H."/>
            <person name="Schaeffer S.W."/>
            <person name="Schatz M.C."/>
            <person name="Schlenke T."/>
            <person name="Schwartz R."/>
            <person name="Segarra C."/>
            <person name="Singh R.S."/>
            <person name="Sirot L."/>
            <person name="Sirota M."/>
            <person name="Sisneros N.B."/>
            <person name="Smith C.D."/>
            <person name="Smith T.F."/>
            <person name="Spieth J."/>
            <person name="Stage D.E."/>
            <person name="Stark A."/>
            <person name="Stephan W."/>
            <person name="Strausberg R.L."/>
            <person name="Strempel S."/>
            <person name="Sturgill D."/>
            <person name="Sutton G."/>
            <person name="Sutton G.G."/>
            <person name="Tao W."/>
            <person name="Teichmann S."/>
            <person name="Tobari Y.N."/>
            <person name="Tomimura Y."/>
            <person name="Tsolas J.M."/>
            <person name="Valente V.L."/>
            <person name="Venter E."/>
            <person name="Venter J.C."/>
            <person name="Vicario S."/>
            <person name="Vieira F.G."/>
            <person name="Vilella A.J."/>
            <person name="Villasante A."/>
            <person name="Walenz B."/>
            <person name="Wang J."/>
            <person name="Wasserman M."/>
            <person name="Watts T."/>
            <person name="Wilson D."/>
            <person name="Wilson R.K."/>
            <person name="Wing R.A."/>
            <person name="Wolfner M.F."/>
            <person name="Wong A."/>
            <person name="Wong G.K."/>
            <person name="Wu C.I."/>
            <person name="Wu G."/>
            <person name="Yamamoto D."/>
            <person name="Yang H.P."/>
            <person name="Yang S.P."/>
            <person name="Yorke J.A."/>
            <person name="Yoshida K."/>
            <person name="Zdobnov E."/>
            <person name="Zhang P."/>
            <person name="Zhang Y."/>
            <person name="Zimin A.V."/>
            <person name="Baldwin J."/>
            <person name="Abdouelleil A."/>
            <person name="Abdulkadir J."/>
            <person name="Abebe A."/>
            <person name="Abera B."/>
            <person name="Abreu J."/>
            <person name="Acer S.C."/>
            <person name="Aftuck L."/>
            <person name="Alexander A."/>
            <person name="An P."/>
            <person name="Anderson E."/>
            <person name="Anderson S."/>
            <person name="Arachi H."/>
            <person name="Azer M."/>
            <person name="Bachantsang P."/>
            <person name="Barry A."/>
            <person name="Bayul T."/>
            <person name="Berlin A."/>
            <person name="Bessette D."/>
            <person name="Bloom T."/>
            <person name="Blye J."/>
            <person name="Boguslavskiy L."/>
            <person name="Bonnet C."/>
            <person name="Boukhgalter B."/>
            <person name="Bourzgui I."/>
            <person name="Brown A."/>
            <person name="Cahill P."/>
            <person name="Channer S."/>
            <person name="Cheshatsang Y."/>
            <person name="Chuda L."/>
            <person name="Citroen M."/>
            <person name="Collymore A."/>
            <person name="Cooke P."/>
            <person name="Costello M."/>
            <person name="D'Aco K."/>
            <person name="Daza R."/>
            <person name="De Haan G."/>
            <person name="DeGray S."/>
            <person name="DeMaso C."/>
            <person name="Dhargay N."/>
            <person name="Dooley K."/>
            <person name="Dooley E."/>
            <person name="Doricent M."/>
            <person name="Dorje P."/>
            <person name="Dorjee K."/>
            <person name="Dupes A."/>
            <person name="Elong R."/>
            <person name="Falk J."/>
            <person name="Farina A."/>
            <person name="Faro S."/>
            <person name="Ferguson D."/>
            <person name="Fisher S."/>
            <person name="Foley C.D."/>
            <person name="Franke A."/>
            <person name="Friedrich D."/>
            <person name="Gadbois L."/>
            <person name="Gearin G."/>
            <person name="Gearin C.R."/>
            <person name="Giannoukos G."/>
            <person name="Goode T."/>
            <person name="Graham J."/>
            <person name="Grandbois E."/>
            <person name="Grewal S."/>
            <person name="Gyaltsen K."/>
            <person name="Hafez N."/>
            <person name="Hagos B."/>
            <person name="Hall J."/>
            <person name="Henson C."/>
            <person name="Hollinger A."/>
            <person name="Honan T."/>
            <person name="Huard M.D."/>
            <person name="Hughes L."/>
            <person name="Hurhula B."/>
            <person name="Husby M.E."/>
            <person name="Kamat A."/>
            <person name="Kanga B."/>
            <person name="Kashin S."/>
            <person name="Khazanovich D."/>
            <person name="Kisner P."/>
            <person name="Lance K."/>
            <person name="Lara M."/>
            <person name="Lee W."/>
            <person name="Lennon N."/>
            <person name="Letendre F."/>
            <person name="LeVine R."/>
            <person name="Lipovsky A."/>
            <person name="Liu X."/>
            <person name="Liu J."/>
            <person name="Liu S."/>
            <person name="Lokyitsang T."/>
            <person name="Lokyitsang Y."/>
            <person name="Lubonja R."/>
            <person name="Lui A."/>
            <person name="MacDonald P."/>
            <person name="Magnisalis V."/>
            <person name="Maru K."/>
            <person name="Matthews C."/>
            <person name="McCusker W."/>
            <person name="McDonough S."/>
            <person name="Mehta T."/>
            <person name="Meldrim J."/>
            <person name="Meneus L."/>
            <person name="Mihai O."/>
            <person name="Mihalev A."/>
            <person name="Mihova T."/>
            <person name="Mittelman R."/>
            <person name="Mlenga V."/>
            <person name="Montmayeur A."/>
            <person name="Mulrain L."/>
            <person name="Navidi A."/>
            <person name="Naylor J."/>
            <person name="Negash T."/>
            <person name="Nguyen T."/>
            <person name="Nguyen N."/>
            <person name="Nicol R."/>
            <person name="Norbu C."/>
            <person name="Norbu N."/>
            <person name="Novod N."/>
            <person name="O'Neill B."/>
            <person name="Osman S."/>
            <person name="Markiewicz E."/>
            <person name="Oyono O.L."/>
            <person name="Patti C."/>
            <person name="Phunkhang P."/>
            <person name="Pierre F."/>
            <person name="Priest M."/>
            <person name="Raghuraman S."/>
            <person name="Rege F."/>
            <person name="Reyes R."/>
            <person name="Rise C."/>
            <person name="Rogov P."/>
            <person name="Ross K."/>
            <person name="Ryan E."/>
            <person name="Settipalli S."/>
            <person name="Shea T."/>
            <person name="Sherpa N."/>
            <person name="Shi L."/>
            <person name="Shih D."/>
            <person name="Sparrow T."/>
            <person name="Spaulding J."/>
            <person name="Stalker J."/>
            <person name="Stange-Thomann N."/>
            <person name="Stavropoulos S."/>
            <person name="Stone C."/>
            <person name="Strader C."/>
            <person name="Tesfaye S."/>
            <person name="Thomson T."/>
            <person name="Thoulutsang Y."/>
            <person name="Thoulutsang D."/>
            <person name="Topham K."/>
            <person name="Topping I."/>
            <person name="Tsamla T."/>
            <person name="Vassiliev H."/>
            <person name="Vo A."/>
            <person name="Wangchuk T."/>
            <person name="Wangdi T."/>
            <person name="Weiand M."/>
            <person name="Wilkinson J."/>
            <person name="Wilson A."/>
            <person name="Yadav S."/>
            <person name="Young G."/>
            <person name="Yu Q."/>
            <person name="Zembek L."/>
            <person name="Zhong D."/>
            <person name="Zimmer A."/>
            <person name="Zwirko Z."/>
            <person name="Jaffe D.B."/>
            <person name="Alvarez P."/>
            <person name="Brockman W."/>
            <person name="Butler J."/>
            <person name="Chin C."/>
            <person name="Gnerre S."/>
            <person name="Grabherr M."/>
            <person name="Kleber M."/>
            <person name="Mauceli E."/>
            <person name="MacCallum I."/>
        </authorList>
    </citation>
    <scope>NUCLEOTIDE SEQUENCE [LARGE SCALE GENOMIC DNA]</scope>
    <source>
        <strain evidence="3">Tucson 14024-0371.13</strain>
    </source>
</reference>
<dbReference type="EMBL" id="CH902625">
    <property type="protein sequence ID" value="EDV35181.1"/>
    <property type="molecule type" value="Genomic_DNA"/>
</dbReference>
<dbReference type="AlphaFoldDB" id="B3MW36"/>